<protein>
    <submittedName>
        <fullName evidence="4">RHS repeat-associated core domain-containing protein</fullName>
    </submittedName>
</protein>
<proteinExistence type="predicted"/>
<keyword evidence="5" id="KW-1185">Reference proteome</keyword>
<dbReference type="RefSeq" id="WP_386743705.1">
    <property type="nucleotide sequence ID" value="NZ_JBHRYA010000007.1"/>
</dbReference>
<evidence type="ECO:0000256" key="1">
    <source>
        <dbReference type="ARBA" id="ARBA00022737"/>
    </source>
</evidence>
<dbReference type="NCBIfam" id="TIGR03696">
    <property type="entry name" value="Rhs_assc_core"/>
    <property type="match status" value="1"/>
</dbReference>
<dbReference type="InterPro" id="IPR045351">
    <property type="entry name" value="DUF6531"/>
</dbReference>
<dbReference type="InterPro" id="IPR050708">
    <property type="entry name" value="T6SS_VgrG/RHS"/>
</dbReference>
<organism evidence="4 5">
    <name type="scientific">Luteimonas soli</name>
    <dbReference type="NCBI Taxonomy" id="1648966"/>
    <lineage>
        <taxon>Bacteria</taxon>
        <taxon>Pseudomonadati</taxon>
        <taxon>Pseudomonadota</taxon>
        <taxon>Gammaproteobacteria</taxon>
        <taxon>Lysobacterales</taxon>
        <taxon>Lysobacteraceae</taxon>
        <taxon>Luteimonas</taxon>
    </lineage>
</organism>
<comment type="caution">
    <text evidence="4">The sequence shown here is derived from an EMBL/GenBank/DDBJ whole genome shotgun (WGS) entry which is preliminary data.</text>
</comment>
<gene>
    <name evidence="4" type="ORF">ACFONC_10080</name>
</gene>
<dbReference type="InterPro" id="IPR006530">
    <property type="entry name" value="YD"/>
</dbReference>
<dbReference type="Proteomes" id="UP001595705">
    <property type="component" value="Unassembled WGS sequence"/>
</dbReference>
<dbReference type="EMBL" id="JBHRYA010000007">
    <property type="protein sequence ID" value="MFC3716501.1"/>
    <property type="molecule type" value="Genomic_DNA"/>
</dbReference>
<feature type="domain" description="Teneurin-like YD-shell" evidence="3">
    <location>
        <begin position="1030"/>
        <end position="1306"/>
    </location>
</feature>
<evidence type="ECO:0000313" key="4">
    <source>
        <dbReference type="EMBL" id="MFC3716501.1"/>
    </source>
</evidence>
<dbReference type="Pfam" id="PF20148">
    <property type="entry name" value="DUF6531"/>
    <property type="match status" value="1"/>
</dbReference>
<feature type="domain" description="DUF6531" evidence="2">
    <location>
        <begin position="151"/>
        <end position="215"/>
    </location>
</feature>
<dbReference type="Gene3D" id="2.180.10.10">
    <property type="entry name" value="RHS repeat-associated core"/>
    <property type="match status" value="3"/>
</dbReference>
<keyword evidence="1" id="KW-0677">Repeat</keyword>
<name>A0ABV7XLC1_9GAMM</name>
<dbReference type="InterPro" id="IPR031325">
    <property type="entry name" value="RHS_repeat"/>
</dbReference>
<reference evidence="5" key="1">
    <citation type="journal article" date="2019" name="Int. J. Syst. Evol. Microbiol.">
        <title>The Global Catalogue of Microorganisms (GCM) 10K type strain sequencing project: providing services to taxonomists for standard genome sequencing and annotation.</title>
        <authorList>
            <consortium name="The Broad Institute Genomics Platform"/>
            <consortium name="The Broad Institute Genome Sequencing Center for Infectious Disease"/>
            <person name="Wu L."/>
            <person name="Ma J."/>
        </authorList>
    </citation>
    <scope>NUCLEOTIDE SEQUENCE [LARGE SCALE GENOMIC DNA]</scope>
    <source>
        <strain evidence="5">KCTC 42441</strain>
    </source>
</reference>
<dbReference type="PANTHER" id="PTHR32305:SF15">
    <property type="entry name" value="PROTEIN RHSA-RELATED"/>
    <property type="match status" value="1"/>
</dbReference>
<feature type="domain" description="Teneurin-like YD-shell" evidence="3">
    <location>
        <begin position="828"/>
        <end position="997"/>
    </location>
</feature>
<dbReference type="Pfam" id="PF25023">
    <property type="entry name" value="TEN_YD-shell"/>
    <property type="match status" value="2"/>
</dbReference>
<dbReference type="InterPro" id="IPR022385">
    <property type="entry name" value="Rhs_assc_core"/>
</dbReference>
<evidence type="ECO:0000259" key="3">
    <source>
        <dbReference type="Pfam" id="PF25023"/>
    </source>
</evidence>
<accession>A0ABV7XLC1</accession>
<dbReference type="InterPro" id="IPR056823">
    <property type="entry name" value="TEN-like_YD-shell"/>
</dbReference>
<evidence type="ECO:0000259" key="2">
    <source>
        <dbReference type="Pfam" id="PF20148"/>
    </source>
</evidence>
<dbReference type="Pfam" id="PF05593">
    <property type="entry name" value="RHS_repeat"/>
    <property type="match status" value="2"/>
</dbReference>
<sequence>MKNSELGALVTHRQENGNATLTEPELDFQAGFRNAATLIPASFGKILLVAGLLLGSGAAQAICDPDQTPAPDGSCNEPTMTVTGRRYHVFWPNFNHVRNLDGGGSFGRGSRVTNVSVVINGNDAASEDPCPEGSGGGGAPVPASMAPSRVGNPVVLSTGNKIEPEWDFSTSGERALFQSRTYNHYWQGIGLFGRHWISNFDYKLTFGTTAVDTCYPRPGGGTCAVGSKTTIYAWRPDGRTIKYLKNASDGIFYEDKAGPISRIVKQANGSFILYTEENDVETYTSSGYVSTIKNEHGIGWTYTYSGTYPTKVTHTSGRYVQFTWSGTRLTTARDPAGNNYTYTYTANAFGTGFHRLASATQPGTPSTTISYHYEVAGDPGALTGKSFGTRRYSWFTYDTNGYVTSTKHDYDWNKHTFVYTPGTNGTLTVLETNPLGKKTTYVFKDGKPTSITGHTSTYCASSYSETVYDATTGYPTLRSDYNGNDTVYTHNAKGQMLTQIEAYGTPQARKTTYTWDAAKNRVTSIVVGGVATGSNLIKVEYGYTTDNRVASVKTTNLSSHGVTNQSRTTTYAYTKHANGMVATVAEDGPLSSDTLIASYDTLGNLVSVKNSLNQARTYSNFDGLGQPRRITGPNGDIVDYTYDAGGRVLKVRNYPNGTAADTQMTYEDTGQLSSVITPDGVTTRYFYDPNRVLSTVQRIESSGTHPIAVQVHEKDSAGNITGIIKSRISKKMQMPPCTEPWPACWPGGEPGDPIEVISSEDYYTSFIDYDELNRPRAKRGNNGQNMRYTYDLNGNVKTIKDSLNNVTTLTYDALDRLVQSKDPLGKITKFEYDLGDRITKVTTPTSRVTTFVYDGFGQLWSQNSPDTGSTTFEYNVAGQPTKMTRASGDITTYAYDGLGRLTGVTAGGQSQTFLYDSCTNGKSRLCKITDPTGSVSYTYSPQGGLTKQVSAMPASGEATYTYAYDNMGRVSGIGYPGGVGVGYGYAYGQLTTVTATIGGTTTNVVSGASYRPFGPAVRWTYGNGLVRNLAYDMDERPTARNTKNGAAFLQHLSYTYDANNQITRIGNSVQSTLTQNYTYDAVGRLKTVVASGTNQDFLYDANGNRTSHTWGGQADLYSVPAASNRLTAITGPRAKSFSFDANGNLTGNAGATYTYDAFNRMASATKAGVTTTYAVNALGQRVYKKVGSTKHWFTYGAGNAMLGEYKAGQGWTQYVYFQGEPVAMVRGGAISYIQADHLGRPELVTNGAKAAVWRASNYAFDRTVTLNSIGGLNLGFPGQYYDAETGLWNNGFRDYDASIGRYVQSDPIGLKGSMNTFAYVEGDPVNLTDPFGLQSLSNVPVRPVDEAAIAYAMGVHEAKRRISCATFCYMDNTLGTSQESFTENRITDASGEMAKPMLKRGIRDLAEACMSSSAERLAGRALLKVNPIVNLSTTAISMGQINTCYQKCSE</sequence>
<dbReference type="NCBIfam" id="TIGR01643">
    <property type="entry name" value="YD_repeat_2x"/>
    <property type="match status" value="4"/>
</dbReference>
<dbReference type="PANTHER" id="PTHR32305">
    <property type="match status" value="1"/>
</dbReference>
<evidence type="ECO:0000313" key="5">
    <source>
        <dbReference type="Proteomes" id="UP001595705"/>
    </source>
</evidence>